<gene>
    <name evidence="2" type="ORF">FCC1311_025722</name>
</gene>
<dbReference type="Proteomes" id="UP000241890">
    <property type="component" value="Unassembled WGS sequence"/>
</dbReference>
<feature type="compositionally biased region" description="Basic and acidic residues" evidence="1">
    <location>
        <begin position="160"/>
        <end position="173"/>
    </location>
</feature>
<evidence type="ECO:0000256" key="1">
    <source>
        <dbReference type="SAM" id="MobiDB-lite"/>
    </source>
</evidence>
<dbReference type="AlphaFoldDB" id="A0A2R5GDS1"/>
<reference evidence="2 3" key="1">
    <citation type="submission" date="2017-12" db="EMBL/GenBank/DDBJ databases">
        <title>Sequencing, de novo assembly and annotation of complete genome of a new Thraustochytrid species, strain FCC1311.</title>
        <authorList>
            <person name="Sedici K."/>
            <person name="Godart F."/>
            <person name="Aiese Cigliano R."/>
            <person name="Sanseverino W."/>
            <person name="Barakat M."/>
            <person name="Ortet P."/>
            <person name="Marechal E."/>
            <person name="Cagnac O."/>
            <person name="Amato A."/>
        </authorList>
    </citation>
    <scope>NUCLEOTIDE SEQUENCE [LARGE SCALE GENOMIC DNA]</scope>
</reference>
<comment type="caution">
    <text evidence="2">The sequence shown here is derived from an EMBL/GenBank/DDBJ whole genome shotgun (WGS) entry which is preliminary data.</text>
</comment>
<accession>A0A2R5GDS1</accession>
<name>A0A2R5GDS1_9STRA</name>
<dbReference type="EMBL" id="BEYU01000020">
    <property type="protein sequence ID" value="GBG26351.1"/>
    <property type="molecule type" value="Genomic_DNA"/>
</dbReference>
<protein>
    <submittedName>
        <fullName evidence="2">Uncharacterized protein</fullName>
    </submittedName>
</protein>
<organism evidence="2 3">
    <name type="scientific">Hondaea fermentalgiana</name>
    <dbReference type="NCBI Taxonomy" id="2315210"/>
    <lineage>
        <taxon>Eukaryota</taxon>
        <taxon>Sar</taxon>
        <taxon>Stramenopiles</taxon>
        <taxon>Bigyra</taxon>
        <taxon>Labyrinthulomycetes</taxon>
        <taxon>Thraustochytrida</taxon>
        <taxon>Thraustochytriidae</taxon>
        <taxon>Hondaea</taxon>
    </lineage>
</organism>
<proteinExistence type="predicted"/>
<evidence type="ECO:0000313" key="2">
    <source>
        <dbReference type="EMBL" id="GBG26351.1"/>
    </source>
</evidence>
<sequence>MDERTFAHEYAATRAPTASSKGHVEVVSKRAAKNTAAYPWERRQRLQDRNLAGSDSCKTRLDPSQEADLVAAISYAAAHQGDSTLPFTSPFAKEKLVYPTKDPALDTSSSNEADLARNRIVARFTIKLSKDEYYEVMRRKEVIKARERARHLLAVHEKESAKHREHLYRREDPYEPPQTRELGSKLRQADPSRWIHSKGFAA</sequence>
<feature type="region of interest" description="Disordered" evidence="1">
    <location>
        <begin position="160"/>
        <end position="202"/>
    </location>
</feature>
<dbReference type="InParanoid" id="A0A2R5GDS1"/>
<keyword evidence="3" id="KW-1185">Reference proteome</keyword>
<evidence type="ECO:0000313" key="3">
    <source>
        <dbReference type="Proteomes" id="UP000241890"/>
    </source>
</evidence>
<feature type="region of interest" description="Disordered" evidence="1">
    <location>
        <begin position="1"/>
        <end position="27"/>
    </location>
</feature>